<proteinExistence type="predicted"/>
<dbReference type="AlphaFoldDB" id="A0AAU9K6B5"/>
<protein>
    <submittedName>
        <fullName evidence="1">Uncharacterized protein</fullName>
    </submittedName>
</protein>
<dbReference type="EMBL" id="CAJZBQ010000060">
    <property type="protein sequence ID" value="CAG9335109.1"/>
    <property type="molecule type" value="Genomic_DNA"/>
</dbReference>
<reference evidence="1" key="1">
    <citation type="submission" date="2021-09" db="EMBL/GenBank/DDBJ databases">
        <authorList>
            <consortium name="AG Swart"/>
            <person name="Singh M."/>
            <person name="Singh A."/>
            <person name="Seah K."/>
            <person name="Emmerich C."/>
        </authorList>
    </citation>
    <scope>NUCLEOTIDE SEQUENCE</scope>
    <source>
        <strain evidence="1">ATCC30299</strain>
    </source>
</reference>
<name>A0AAU9K6B5_9CILI</name>
<dbReference type="Proteomes" id="UP001162131">
    <property type="component" value="Unassembled WGS sequence"/>
</dbReference>
<sequence>MLEIINSIGSYSFMNVTGKNKAGNEKFLRENNLPVNLAFNGKSAISVLDLSFQWKSTRDWKKAFWVMGSSV</sequence>
<evidence type="ECO:0000313" key="1">
    <source>
        <dbReference type="EMBL" id="CAG9335109.1"/>
    </source>
</evidence>
<comment type="caution">
    <text evidence="1">The sequence shown here is derived from an EMBL/GenBank/DDBJ whole genome shotgun (WGS) entry which is preliminary data.</text>
</comment>
<gene>
    <name evidence="1" type="ORF">BSTOLATCC_MIC62687</name>
</gene>
<evidence type="ECO:0000313" key="2">
    <source>
        <dbReference type="Proteomes" id="UP001162131"/>
    </source>
</evidence>
<keyword evidence="2" id="KW-1185">Reference proteome</keyword>
<organism evidence="1 2">
    <name type="scientific">Blepharisma stoltei</name>
    <dbReference type="NCBI Taxonomy" id="1481888"/>
    <lineage>
        <taxon>Eukaryota</taxon>
        <taxon>Sar</taxon>
        <taxon>Alveolata</taxon>
        <taxon>Ciliophora</taxon>
        <taxon>Postciliodesmatophora</taxon>
        <taxon>Heterotrichea</taxon>
        <taxon>Heterotrichida</taxon>
        <taxon>Blepharismidae</taxon>
        <taxon>Blepharisma</taxon>
    </lineage>
</organism>
<accession>A0AAU9K6B5</accession>